<dbReference type="PANTHER" id="PTHR23354">
    <property type="entry name" value="NUCLEOLAR PROTEIN 7/ESTROGEN RECEPTOR COACTIVATOR-RELATED"/>
    <property type="match status" value="1"/>
</dbReference>
<evidence type="ECO:0000259" key="4">
    <source>
        <dbReference type="PROSITE" id="PS51886"/>
    </source>
</evidence>
<keyword evidence="6" id="KW-1185">Reference proteome</keyword>
<dbReference type="InterPro" id="IPR018392">
    <property type="entry name" value="LysM"/>
</dbReference>
<evidence type="ECO:0000313" key="5">
    <source>
        <dbReference type="EMBL" id="KAJ6226634.1"/>
    </source>
</evidence>
<feature type="domain" description="TLDc" evidence="4">
    <location>
        <begin position="435"/>
        <end position="594"/>
    </location>
</feature>
<feature type="domain" description="LysM" evidence="3">
    <location>
        <begin position="20"/>
        <end position="63"/>
    </location>
</feature>
<dbReference type="InterPro" id="IPR036779">
    <property type="entry name" value="LysM_dom_sf"/>
</dbReference>
<dbReference type="Gene3D" id="3.10.350.10">
    <property type="entry name" value="LysM domain"/>
    <property type="match status" value="1"/>
</dbReference>
<organism evidence="5 6">
    <name type="scientific">Anaeramoeba flamelloides</name>
    <dbReference type="NCBI Taxonomy" id="1746091"/>
    <lineage>
        <taxon>Eukaryota</taxon>
        <taxon>Metamonada</taxon>
        <taxon>Anaeramoebidae</taxon>
        <taxon>Anaeramoeba</taxon>
    </lineage>
</organism>
<proteinExistence type="inferred from homology"/>
<dbReference type="SMART" id="SM00257">
    <property type="entry name" value="LysM"/>
    <property type="match status" value="1"/>
</dbReference>
<sequence>MSTDPTPLPNSFKRNEKKIIEYVVQPRETLSVIAIKFGMNIGKLKTLNRLYTNRVFPGKKLFVFEPEEKPRVNNKNQSVDELNNKSKTNPIIDKKEQILKERSRLQTIMHPVTFVSKDSQSVEGQIVVSPFLFVFKPKFNLEDKENFKYLSQYLVSYEIESVIQAKIFEEYLESTQSSGNEFKPTPISSESSLEDFQKIAKQKLELKKDPNSNLVDLEPLDGLSIQVPEQSIISNSDSEEDNNEKETGEINDKKKGKENEDKKNKNEIKIDNEIEKKSQKGNDQETNEKEDYYDDDKEEEEKKKNNQSNSNNDLESQSVLEIYISNHLTPLLFKGKPTDFNVIQFQLNKIISIIYGTKNEERVEKHLKYVEEIKERERLRRKKEQKKLLNQMKKFFSDFGGKSQKSKKKKMENQNADPLFSDYSDDEIEMIGQSKFLQKTHIESISKALPLKFSLSAWKLVYSSLEDGFSLTTFFDLTSKYKNSIFVVQNENSEICGAYISTNWRQVKTYYGNSQMFLFSFFKKFNVFRPSNKNGFFVNSSKNGISFGGGNAPALWIDSNLDNATTEMSDTFDNHLLCSKPEFHVIHIEVWAFVN</sequence>
<dbReference type="Proteomes" id="UP001150062">
    <property type="component" value="Unassembled WGS sequence"/>
</dbReference>
<dbReference type="SUPFAM" id="SSF54106">
    <property type="entry name" value="LysM domain"/>
    <property type="match status" value="1"/>
</dbReference>
<dbReference type="PROSITE" id="PS51782">
    <property type="entry name" value="LYSM"/>
    <property type="match status" value="1"/>
</dbReference>
<name>A0ABQ8X5X7_9EUKA</name>
<evidence type="ECO:0000256" key="1">
    <source>
        <dbReference type="ARBA" id="ARBA00009540"/>
    </source>
</evidence>
<dbReference type="Pfam" id="PF01476">
    <property type="entry name" value="LysM"/>
    <property type="match status" value="1"/>
</dbReference>
<evidence type="ECO:0000313" key="6">
    <source>
        <dbReference type="Proteomes" id="UP001150062"/>
    </source>
</evidence>
<feature type="compositionally biased region" description="Basic and acidic residues" evidence="2">
    <location>
        <begin position="244"/>
        <end position="290"/>
    </location>
</feature>
<dbReference type="SMART" id="SM00584">
    <property type="entry name" value="TLDc"/>
    <property type="match status" value="1"/>
</dbReference>
<dbReference type="CDD" id="cd00118">
    <property type="entry name" value="LysM"/>
    <property type="match status" value="1"/>
</dbReference>
<protein>
    <submittedName>
        <fullName evidence="5">Mustard</fullName>
    </submittedName>
</protein>
<reference evidence="5" key="1">
    <citation type="submission" date="2022-08" db="EMBL/GenBank/DDBJ databases">
        <title>Novel sulfate-reducing endosymbionts in the free-living metamonad Anaeramoeba.</title>
        <authorList>
            <person name="Jerlstrom-Hultqvist J."/>
            <person name="Cepicka I."/>
            <person name="Gallot-Lavallee L."/>
            <person name="Salas-Leiva D."/>
            <person name="Curtis B.A."/>
            <person name="Zahonova K."/>
            <person name="Pipaliya S."/>
            <person name="Dacks J."/>
            <person name="Roger A.J."/>
        </authorList>
    </citation>
    <scope>NUCLEOTIDE SEQUENCE</scope>
    <source>
        <strain evidence="5">Schooner1</strain>
    </source>
</reference>
<comment type="caution">
    <text evidence="5">The sequence shown here is derived from an EMBL/GenBank/DDBJ whole genome shotgun (WGS) entry which is preliminary data.</text>
</comment>
<evidence type="ECO:0000259" key="3">
    <source>
        <dbReference type="PROSITE" id="PS51782"/>
    </source>
</evidence>
<feature type="region of interest" description="Disordered" evidence="2">
    <location>
        <begin position="232"/>
        <end position="313"/>
    </location>
</feature>
<evidence type="ECO:0000256" key="2">
    <source>
        <dbReference type="SAM" id="MobiDB-lite"/>
    </source>
</evidence>
<dbReference type="PROSITE" id="PS51886">
    <property type="entry name" value="TLDC"/>
    <property type="match status" value="1"/>
</dbReference>
<comment type="similarity">
    <text evidence="1">Belongs to the OXR1 family.</text>
</comment>
<dbReference type="EMBL" id="JAOAOG010000341">
    <property type="protein sequence ID" value="KAJ6226634.1"/>
    <property type="molecule type" value="Genomic_DNA"/>
</dbReference>
<feature type="region of interest" description="Disordered" evidence="2">
    <location>
        <begin position="399"/>
        <end position="418"/>
    </location>
</feature>
<gene>
    <name evidence="5" type="ORF">M0813_10640</name>
</gene>
<accession>A0ABQ8X5X7</accession>
<dbReference type="Pfam" id="PF07534">
    <property type="entry name" value="TLD"/>
    <property type="match status" value="1"/>
</dbReference>
<dbReference type="InterPro" id="IPR006571">
    <property type="entry name" value="TLDc_dom"/>
</dbReference>